<evidence type="ECO:0000256" key="1">
    <source>
        <dbReference type="SAM" id="MobiDB-lite"/>
    </source>
</evidence>
<proteinExistence type="predicted"/>
<dbReference type="AlphaFoldDB" id="A0A6L2PP64"/>
<dbReference type="Proteomes" id="UP000502823">
    <property type="component" value="Unassembled WGS sequence"/>
</dbReference>
<dbReference type="OrthoDB" id="5987799at2759"/>
<reference evidence="3" key="1">
    <citation type="submission" date="2020-01" db="EMBL/GenBank/DDBJ databases">
        <title>Draft genome sequence of the Termite Coptotermes fromosanus.</title>
        <authorList>
            <person name="Itakura S."/>
            <person name="Yosikawa Y."/>
            <person name="Umezawa K."/>
        </authorList>
    </citation>
    <scope>NUCLEOTIDE SEQUENCE [LARGE SCALE GENOMIC DNA]</scope>
</reference>
<evidence type="ECO:0000313" key="2">
    <source>
        <dbReference type="EMBL" id="GFG32245.1"/>
    </source>
</evidence>
<dbReference type="InParanoid" id="A0A6L2PP64"/>
<dbReference type="EMBL" id="BLKM01004705">
    <property type="protein sequence ID" value="GFG32245.1"/>
    <property type="molecule type" value="Genomic_DNA"/>
</dbReference>
<name>A0A6L2PP64_COPFO</name>
<feature type="compositionally biased region" description="Low complexity" evidence="1">
    <location>
        <begin position="230"/>
        <end position="267"/>
    </location>
</feature>
<comment type="caution">
    <text evidence="2">The sequence shown here is derived from an EMBL/GenBank/DDBJ whole genome shotgun (WGS) entry which is preliminary data.</text>
</comment>
<sequence>MTYSSSKYSNDRRTMYIALNRHGQSRKLQVKRKAPLGNLSSYAMVLIKHVEDERVKDLAERIMRVRESLQTGSRFPSGDLSTAQHPLRHHGYHHLCPQVQPTTLQLNTEQDGGADDVGRDKLRCRRRKKRKKKKRRCREGEQEGEQCQNRDVKKKKCQQGEGEEECGKRLEAAKRRRKSRNGVKKLRDDSDKNKKKQRNGKSKTKLISEGEIGKDFGSAGVRTGGLGEYAVAVQSQSPAASLSSTILTGTTESPSSASMSWSTPTVSVATRSPTPTRAEDNIPVSSSGITTTAGVPK</sequence>
<accession>A0A6L2PP64</accession>
<feature type="compositionally biased region" description="Polar residues" evidence="1">
    <location>
        <begin position="283"/>
        <end position="297"/>
    </location>
</feature>
<keyword evidence="3" id="KW-1185">Reference proteome</keyword>
<gene>
    <name evidence="2" type="ORF">Cfor_01292</name>
</gene>
<feature type="compositionally biased region" description="Basic residues" evidence="1">
    <location>
        <begin position="122"/>
        <end position="137"/>
    </location>
</feature>
<feature type="compositionally biased region" description="Basic residues" evidence="1">
    <location>
        <begin position="174"/>
        <end position="184"/>
    </location>
</feature>
<dbReference type="InterPro" id="IPR008996">
    <property type="entry name" value="IL1/FGF"/>
</dbReference>
<evidence type="ECO:0000313" key="3">
    <source>
        <dbReference type="Proteomes" id="UP000502823"/>
    </source>
</evidence>
<organism evidence="2 3">
    <name type="scientific">Coptotermes formosanus</name>
    <name type="common">Formosan subterranean termite</name>
    <dbReference type="NCBI Taxonomy" id="36987"/>
    <lineage>
        <taxon>Eukaryota</taxon>
        <taxon>Metazoa</taxon>
        <taxon>Ecdysozoa</taxon>
        <taxon>Arthropoda</taxon>
        <taxon>Hexapoda</taxon>
        <taxon>Insecta</taxon>
        <taxon>Pterygota</taxon>
        <taxon>Neoptera</taxon>
        <taxon>Polyneoptera</taxon>
        <taxon>Dictyoptera</taxon>
        <taxon>Blattodea</taxon>
        <taxon>Blattoidea</taxon>
        <taxon>Termitoidae</taxon>
        <taxon>Rhinotermitidae</taxon>
        <taxon>Coptotermes</taxon>
    </lineage>
</organism>
<dbReference type="SUPFAM" id="SSF50353">
    <property type="entry name" value="Cytokine"/>
    <property type="match status" value="1"/>
</dbReference>
<feature type="region of interest" description="Disordered" evidence="1">
    <location>
        <begin position="107"/>
        <end position="297"/>
    </location>
</feature>
<dbReference type="Gene3D" id="2.80.10.50">
    <property type="match status" value="1"/>
</dbReference>
<protein>
    <submittedName>
        <fullName evidence="2">Uncharacterized protein</fullName>
    </submittedName>
</protein>
<feature type="compositionally biased region" description="Basic residues" evidence="1">
    <location>
        <begin position="193"/>
        <end position="204"/>
    </location>
</feature>